<keyword evidence="10" id="KW-1185">Reference proteome</keyword>
<dbReference type="PANTHER" id="PTHR43038:SF3">
    <property type="entry name" value="ABC TRANSPORTER G FAMILY MEMBER 20 ISOFORM X1"/>
    <property type="match status" value="1"/>
</dbReference>
<evidence type="ECO:0000313" key="10">
    <source>
        <dbReference type="Proteomes" id="UP000198287"/>
    </source>
</evidence>
<dbReference type="Gene3D" id="3.40.50.300">
    <property type="entry name" value="P-loop containing nucleotide triphosphate hydrolases"/>
    <property type="match status" value="1"/>
</dbReference>
<dbReference type="PANTHER" id="PTHR43038">
    <property type="entry name" value="ATP-BINDING CASSETTE, SUB-FAMILY H, MEMBER 1"/>
    <property type="match status" value="1"/>
</dbReference>
<evidence type="ECO:0000256" key="1">
    <source>
        <dbReference type="ARBA" id="ARBA00004141"/>
    </source>
</evidence>
<evidence type="ECO:0000256" key="6">
    <source>
        <dbReference type="ARBA" id="ARBA00023136"/>
    </source>
</evidence>
<keyword evidence="6 7" id="KW-0472">Membrane</keyword>
<evidence type="ECO:0000313" key="9">
    <source>
        <dbReference type="EMBL" id="OXA47697.1"/>
    </source>
</evidence>
<evidence type="ECO:0000256" key="7">
    <source>
        <dbReference type="SAM" id="Phobius"/>
    </source>
</evidence>
<dbReference type="GO" id="GO:0005524">
    <property type="term" value="F:ATP binding"/>
    <property type="evidence" value="ECO:0007669"/>
    <property type="project" value="UniProtKB-KW"/>
</dbReference>
<dbReference type="PROSITE" id="PS50893">
    <property type="entry name" value="ABC_TRANSPORTER_2"/>
    <property type="match status" value="1"/>
</dbReference>
<dbReference type="GO" id="GO:0140359">
    <property type="term" value="F:ABC-type transporter activity"/>
    <property type="evidence" value="ECO:0007669"/>
    <property type="project" value="InterPro"/>
</dbReference>
<feature type="transmembrane region" description="Helical" evidence="7">
    <location>
        <begin position="602"/>
        <end position="621"/>
    </location>
</feature>
<dbReference type="InterPro" id="IPR003593">
    <property type="entry name" value="AAA+_ATPase"/>
</dbReference>
<comment type="subcellular location">
    <subcellularLocation>
        <location evidence="1">Membrane</location>
        <topology evidence="1">Multi-pass membrane protein</topology>
    </subcellularLocation>
</comment>
<dbReference type="GO" id="GO:0016887">
    <property type="term" value="F:ATP hydrolysis activity"/>
    <property type="evidence" value="ECO:0007669"/>
    <property type="project" value="InterPro"/>
</dbReference>
<dbReference type="InterPro" id="IPR017871">
    <property type="entry name" value="ABC_transporter-like_CS"/>
</dbReference>
<dbReference type="CDD" id="cd03230">
    <property type="entry name" value="ABC_DR_subfamily_A"/>
    <property type="match status" value="1"/>
</dbReference>
<keyword evidence="5 7" id="KW-1133">Transmembrane helix</keyword>
<organism evidence="9 10">
    <name type="scientific">Folsomia candida</name>
    <name type="common">Springtail</name>
    <dbReference type="NCBI Taxonomy" id="158441"/>
    <lineage>
        <taxon>Eukaryota</taxon>
        <taxon>Metazoa</taxon>
        <taxon>Ecdysozoa</taxon>
        <taxon>Arthropoda</taxon>
        <taxon>Hexapoda</taxon>
        <taxon>Collembola</taxon>
        <taxon>Entomobryomorpha</taxon>
        <taxon>Isotomoidea</taxon>
        <taxon>Isotomidae</taxon>
        <taxon>Proisotominae</taxon>
        <taxon>Folsomia</taxon>
    </lineage>
</organism>
<keyword evidence="2 7" id="KW-0812">Transmembrane</keyword>
<dbReference type="Proteomes" id="UP000198287">
    <property type="component" value="Unassembled WGS sequence"/>
</dbReference>
<feature type="transmembrane region" description="Helical" evidence="7">
    <location>
        <begin position="488"/>
        <end position="511"/>
    </location>
</feature>
<dbReference type="SMART" id="SM00382">
    <property type="entry name" value="AAA"/>
    <property type="match status" value="1"/>
</dbReference>
<evidence type="ECO:0000256" key="2">
    <source>
        <dbReference type="ARBA" id="ARBA00022692"/>
    </source>
</evidence>
<evidence type="ECO:0000256" key="4">
    <source>
        <dbReference type="ARBA" id="ARBA00022840"/>
    </source>
</evidence>
<sequence>MAVKISNGCKRYAGRGNFVLNRLNMDVRRGEIYGLLGSSGCGKTILLSCIVGLKKLDDGDVVVFNQRREGSLGNLCGWMPQDLSLMNALSIGEVLRYFGMIYGMTLSEIENEIRFLSAFLDLPPTNRSIRELSGGQKRRVSLAVAVIHKPGLLVLDEPSVGLDPLLRQRIWEHLFDISRLNDTTIIISTHYLEETKRCDKIGFMRGGKLLVEDSPQSLLNKFGFETLEEVALELCRNDESSERMKNYSDFKSCEDKKAYNLVTTGIQSNQGIVSTAERNHASILGALGMKWWLRRKRDWRFIAIEFCIPIMAIVLFQIIVGPTPKGVNVAVVMPDYDVNIDLEQYCNFNEKTEVKCLENVGICDFIGQFDNGEFNWIPINSYTHALQSIQLGNTIALLEFRDDFSNHTRNRILHRNFANNETIAGSTISVRMDESSPITASWLKKTLVEKYVAFIESIGKGCSLNGSEIVRPPLKFHAVYGNTDIYRIILYMQPGIFILLLFMLSNAGAIVTSEDRRFGLEDRDYVAGVTLGHRLLADVVTQSIISWAQLVVFFSLFHLIYGMEVRGMFEIAVGLAYLTAIVGLTIGWMISSLRDDMLETVLIVLFVTVTQSFSSGALFSLEMATPVYQVLSQFLPTTHIVDSFRSICTRGWGLEHPHVTKGFLSGTGWILVSVAVCVLSERRRYK</sequence>
<dbReference type="Pfam" id="PF00005">
    <property type="entry name" value="ABC_tran"/>
    <property type="match status" value="1"/>
</dbReference>
<feature type="transmembrane region" description="Helical" evidence="7">
    <location>
        <begin position="299"/>
        <end position="320"/>
    </location>
</feature>
<protein>
    <submittedName>
        <fullName evidence="9">ABC transporter G family member 20</fullName>
    </submittedName>
</protein>
<dbReference type="GO" id="GO:0016020">
    <property type="term" value="C:membrane"/>
    <property type="evidence" value="ECO:0007669"/>
    <property type="project" value="UniProtKB-SubCell"/>
</dbReference>
<dbReference type="AlphaFoldDB" id="A0A226DSM9"/>
<dbReference type="PROSITE" id="PS00211">
    <property type="entry name" value="ABC_TRANSPORTER_1"/>
    <property type="match status" value="1"/>
</dbReference>
<comment type="caution">
    <text evidence="9">The sequence shown here is derived from an EMBL/GenBank/DDBJ whole genome shotgun (WGS) entry which is preliminary data.</text>
</comment>
<evidence type="ECO:0000256" key="5">
    <source>
        <dbReference type="ARBA" id="ARBA00022989"/>
    </source>
</evidence>
<feature type="domain" description="ABC transporter" evidence="8">
    <location>
        <begin position="3"/>
        <end position="231"/>
    </location>
</feature>
<dbReference type="OrthoDB" id="6593433at2759"/>
<keyword evidence="4" id="KW-0067">ATP-binding</keyword>
<accession>A0A226DSM9</accession>
<reference evidence="9 10" key="1">
    <citation type="submission" date="2015-12" db="EMBL/GenBank/DDBJ databases">
        <title>The genome of Folsomia candida.</title>
        <authorList>
            <person name="Faddeeva A."/>
            <person name="Derks M.F."/>
            <person name="Anvar Y."/>
            <person name="Smit S."/>
            <person name="Van Straalen N."/>
            <person name="Roelofs D."/>
        </authorList>
    </citation>
    <scope>NUCLEOTIDE SEQUENCE [LARGE SCALE GENOMIC DNA]</scope>
    <source>
        <strain evidence="9 10">VU population</strain>
        <tissue evidence="9">Whole body</tissue>
    </source>
</reference>
<gene>
    <name evidence="9" type="ORF">Fcan01_17596</name>
</gene>
<dbReference type="SUPFAM" id="SSF52540">
    <property type="entry name" value="P-loop containing nucleoside triphosphate hydrolases"/>
    <property type="match status" value="1"/>
</dbReference>
<dbReference type="InterPro" id="IPR027417">
    <property type="entry name" value="P-loop_NTPase"/>
</dbReference>
<dbReference type="InterPro" id="IPR003439">
    <property type="entry name" value="ABC_transporter-like_ATP-bd"/>
</dbReference>
<feature type="transmembrane region" description="Helical" evidence="7">
    <location>
        <begin position="544"/>
        <end position="561"/>
    </location>
</feature>
<feature type="transmembrane region" description="Helical" evidence="7">
    <location>
        <begin position="567"/>
        <end position="590"/>
    </location>
</feature>
<evidence type="ECO:0000256" key="3">
    <source>
        <dbReference type="ARBA" id="ARBA00022741"/>
    </source>
</evidence>
<name>A0A226DSM9_FOLCA</name>
<proteinExistence type="predicted"/>
<feature type="transmembrane region" description="Helical" evidence="7">
    <location>
        <begin position="662"/>
        <end position="680"/>
    </location>
</feature>
<keyword evidence="3" id="KW-0547">Nucleotide-binding</keyword>
<evidence type="ECO:0000259" key="8">
    <source>
        <dbReference type="PROSITE" id="PS50893"/>
    </source>
</evidence>
<dbReference type="InterPro" id="IPR013525">
    <property type="entry name" value="ABC2_TM"/>
</dbReference>
<dbReference type="EMBL" id="LNIX01000013">
    <property type="protein sequence ID" value="OXA47697.1"/>
    <property type="molecule type" value="Genomic_DNA"/>
</dbReference>
<dbReference type="Pfam" id="PF12698">
    <property type="entry name" value="ABC2_membrane_3"/>
    <property type="match status" value="1"/>
</dbReference>